<evidence type="ECO:0000259" key="10">
    <source>
        <dbReference type="PROSITE" id="PS50850"/>
    </source>
</evidence>
<feature type="compositionally biased region" description="Basic and acidic residues" evidence="8">
    <location>
        <begin position="37"/>
        <end position="55"/>
    </location>
</feature>
<dbReference type="OrthoDB" id="5296287at2759"/>
<dbReference type="eggNOG" id="KOG0255">
    <property type="taxonomic scope" value="Eukaryota"/>
</dbReference>
<evidence type="ECO:0000313" key="12">
    <source>
        <dbReference type="Proteomes" id="UP000030651"/>
    </source>
</evidence>
<proteinExistence type="inferred from homology"/>
<dbReference type="KEGG" id="pfy:PFICI_06052"/>
<dbReference type="HOGENOM" id="CLU_008455_1_1_1"/>
<dbReference type="GeneID" id="19271065"/>
<dbReference type="Proteomes" id="UP000030651">
    <property type="component" value="Unassembled WGS sequence"/>
</dbReference>
<comment type="subcellular location">
    <subcellularLocation>
        <location evidence="1">Cell membrane</location>
        <topology evidence="1">Multi-pass membrane protein</topology>
    </subcellularLocation>
</comment>
<gene>
    <name evidence="11" type="ORF">PFICI_06052</name>
</gene>
<keyword evidence="2" id="KW-0813">Transport</keyword>
<dbReference type="PANTHER" id="PTHR23502:SF186">
    <property type="entry name" value="MAJOR FACILITATOR SUPERFAMILY (MFS) PROFILE DOMAIN-CONTAINING PROTEIN"/>
    <property type="match status" value="1"/>
</dbReference>
<evidence type="ECO:0000256" key="1">
    <source>
        <dbReference type="ARBA" id="ARBA00004651"/>
    </source>
</evidence>
<feature type="transmembrane region" description="Helical" evidence="9">
    <location>
        <begin position="377"/>
        <end position="396"/>
    </location>
</feature>
<evidence type="ECO:0000256" key="2">
    <source>
        <dbReference type="ARBA" id="ARBA00022448"/>
    </source>
</evidence>
<evidence type="ECO:0000256" key="8">
    <source>
        <dbReference type="SAM" id="MobiDB-lite"/>
    </source>
</evidence>
<evidence type="ECO:0000256" key="7">
    <source>
        <dbReference type="ARBA" id="ARBA00038459"/>
    </source>
</evidence>
<evidence type="ECO:0000256" key="9">
    <source>
        <dbReference type="SAM" id="Phobius"/>
    </source>
</evidence>
<dbReference type="AlphaFoldDB" id="W3X4R6"/>
<dbReference type="SUPFAM" id="SSF103473">
    <property type="entry name" value="MFS general substrate transporter"/>
    <property type="match status" value="1"/>
</dbReference>
<dbReference type="RefSeq" id="XP_007832824.1">
    <property type="nucleotide sequence ID" value="XM_007834633.1"/>
</dbReference>
<feature type="compositionally biased region" description="Basic and acidic residues" evidence="8">
    <location>
        <begin position="14"/>
        <end position="25"/>
    </location>
</feature>
<dbReference type="OMA" id="AEANIHW"/>
<evidence type="ECO:0000256" key="6">
    <source>
        <dbReference type="ARBA" id="ARBA00023136"/>
    </source>
</evidence>
<keyword evidence="6 9" id="KW-0472">Membrane</keyword>
<feature type="transmembrane region" description="Helical" evidence="9">
    <location>
        <begin position="428"/>
        <end position="451"/>
    </location>
</feature>
<feature type="transmembrane region" description="Helical" evidence="9">
    <location>
        <begin position="140"/>
        <end position="161"/>
    </location>
</feature>
<keyword evidence="5 9" id="KW-1133">Transmembrane helix</keyword>
<dbReference type="PROSITE" id="PS50850">
    <property type="entry name" value="MFS"/>
    <property type="match status" value="1"/>
</dbReference>
<keyword evidence="3" id="KW-1003">Cell membrane</keyword>
<reference evidence="12" key="1">
    <citation type="journal article" date="2015" name="BMC Genomics">
        <title>Genomic and transcriptomic analysis of the endophytic fungus Pestalotiopsis fici reveals its lifestyle and high potential for synthesis of natural products.</title>
        <authorList>
            <person name="Wang X."/>
            <person name="Zhang X."/>
            <person name="Liu L."/>
            <person name="Xiang M."/>
            <person name="Wang W."/>
            <person name="Sun X."/>
            <person name="Che Y."/>
            <person name="Guo L."/>
            <person name="Liu G."/>
            <person name="Guo L."/>
            <person name="Wang C."/>
            <person name="Yin W.B."/>
            <person name="Stadler M."/>
            <person name="Zhang X."/>
            <person name="Liu X."/>
        </authorList>
    </citation>
    <scope>NUCLEOTIDE SEQUENCE [LARGE SCALE GENOMIC DNA]</scope>
    <source>
        <strain evidence="12">W106-1 / CGMCC3.15140</strain>
    </source>
</reference>
<accession>W3X4R6</accession>
<evidence type="ECO:0000256" key="3">
    <source>
        <dbReference type="ARBA" id="ARBA00022475"/>
    </source>
</evidence>
<feature type="domain" description="Major facilitator superfamily (MFS) profile" evidence="10">
    <location>
        <begin position="75"/>
        <end position="497"/>
    </location>
</feature>
<feature type="transmembrane region" description="Helical" evidence="9">
    <location>
        <begin position="114"/>
        <end position="133"/>
    </location>
</feature>
<dbReference type="PANTHER" id="PTHR23502">
    <property type="entry name" value="MAJOR FACILITATOR SUPERFAMILY"/>
    <property type="match status" value="1"/>
</dbReference>
<sequence length="505" mass="54877">MPSKATQASLSDVRGPDSKTLRDSTDFPLDSLGTPADIERDAGIDDGKNPDKLDWDGPDDPENPQNWPAYKRHMQVILVALITLVNNLAMTMFAPGSAELMAEFHSTSETIGSLTVSIYVLGFVVGSSVLAPLSEMYGRFPIYSTSVFLYAAFTIGCAFATNIGSFIAFRLLAGCAGSCTLVLCGGTLADVIAKENQGRWMSLFVLGPLAGPVVGPIAGGFVVQSIGWRWIFRIILIAYGIIMVLCIIFLRETYGPVILRRRAVRRGLDIKSSQSGTSLSKFANDILRPARLLIFSPIVLLLSLYAAFAFGLQFILFTTFTDVFMNQYHWSVGISGLAYIGLGIGMFGAVIVHTVFAERIVRTRAAKNGTSKPEDRLPLMAYMAPALPIGMFWYGWSVDKNLHWIVPELATAVVGVGIVFIMMPQMVYLVQVFGAEAGASALAANTFLRYIAGAFLPLAGPPMYERLGLGWGNSLLGFLGLAFIPLPWILSIYGERFRLSGKGRM</sequence>
<dbReference type="EMBL" id="KI912112">
    <property type="protein sequence ID" value="ETS81050.1"/>
    <property type="molecule type" value="Genomic_DNA"/>
</dbReference>
<protein>
    <recommendedName>
        <fullName evidence="10">Major facilitator superfamily (MFS) profile domain-containing protein</fullName>
    </recommendedName>
</protein>
<dbReference type="FunFam" id="1.20.1250.20:FF:000082">
    <property type="entry name" value="MFS multidrug transporter, putative"/>
    <property type="match status" value="1"/>
</dbReference>
<name>W3X4R6_PESFW</name>
<feature type="transmembrane region" description="Helical" evidence="9">
    <location>
        <begin position="292"/>
        <end position="316"/>
    </location>
</feature>
<feature type="transmembrane region" description="Helical" evidence="9">
    <location>
        <begin position="200"/>
        <end position="224"/>
    </location>
</feature>
<dbReference type="GO" id="GO:0005886">
    <property type="term" value="C:plasma membrane"/>
    <property type="evidence" value="ECO:0007669"/>
    <property type="project" value="UniProtKB-SubCell"/>
</dbReference>
<feature type="compositionally biased region" description="Polar residues" evidence="8">
    <location>
        <begin position="1"/>
        <end position="10"/>
    </location>
</feature>
<comment type="similarity">
    <text evidence="7">Belongs to the major facilitator superfamily. DHA1 family. Polyamines/proton antiporter (TC 2.A.1.2.16) subfamily.</text>
</comment>
<feature type="transmembrane region" description="Helical" evidence="9">
    <location>
        <begin position="230"/>
        <end position="250"/>
    </location>
</feature>
<dbReference type="CDD" id="cd17323">
    <property type="entry name" value="MFS_Tpo1_MDR_like"/>
    <property type="match status" value="1"/>
</dbReference>
<feature type="transmembrane region" description="Helical" evidence="9">
    <location>
        <begin position="336"/>
        <end position="356"/>
    </location>
</feature>
<dbReference type="Gene3D" id="1.20.1250.20">
    <property type="entry name" value="MFS general substrate transporter like domains"/>
    <property type="match status" value="1"/>
</dbReference>
<dbReference type="InterPro" id="IPR020846">
    <property type="entry name" value="MFS_dom"/>
</dbReference>
<organism evidence="11 12">
    <name type="scientific">Pestalotiopsis fici (strain W106-1 / CGMCC3.15140)</name>
    <dbReference type="NCBI Taxonomy" id="1229662"/>
    <lineage>
        <taxon>Eukaryota</taxon>
        <taxon>Fungi</taxon>
        <taxon>Dikarya</taxon>
        <taxon>Ascomycota</taxon>
        <taxon>Pezizomycotina</taxon>
        <taxon>Sordariomycetes</taxon>
        <taxon>Xylariomycetidae</taxon>
        <taxon>Amphisphaeriales</taxon>
        <taxon>Sporocadaceae</taxon>
        <taxon>Pestalotiopsis</taxon>
    </lineage>
</organism>
<dbReference type="InterPro" id="IPR036259">
    <property type="entry name" value="MFS_trans_sf"/>
</dbReference>
<feature type="transmembrane region" description="Helical" evidence="9">
    <location>
        <begin position="76"/>
        <end position="94"/>
    </location>
</feature>
<dbReference type="Pfam" id="PF07690">
    <property type="entry name" value="MFS_1"/>
    <property type="match status" value="1"/>
</dbReference>
<feature type="transmembrane region" description="Helical" evidence="9">
    <location>
        <begin position="167"/>
        <end position="188"/>
    </location>
</feature>
<keyword evidence="12" id="KW-1185">Reference proteome</keyword>
<keyword evidence="4 9" id="KW-0812">Transmembrane</keyword>
<dbReference type="InParanoid" id="W3X4R6"/>
<feature type="transmembrane region" description="Helical" evidence="9">
    <location>
        <begin position="471"/>
        <end position="494"/>
    </location>
</feature>
<evidence type="ECO:0000256" key="4">
    <source>
        <dbReference type="ARBA" id="ARBA00022692"/>
    </source>
</evidence>
<evidence type="ECO:0000313" key="11">
    <source>
        <dbReference type="EMBL" id="ETS81050.1"/>
    </source>
</evidence>
<dbReference type="InterPro" id="IPR011701">
    <property type="entry name" value="MFS"/>
</dbReference>
<dbReference type="GO" id="GO:0022857">
    <property type="term" value="F:transmembrane transporter activity"/>
    <property type="evidence" value="ECO:0007669"/>
    <property type="project" value="InterPro"/>
</dbReference>
<evidence type="ECO:0000256" key="5">
    <source>
        <dbReference type="ARBA" id="ARBA00022989"/>
    </source>
</evidence>
<feature type="region of interest" description="Disordered" evidence="8">
    <location>
        <begin position="1"/>
        <end position="67"/>
    </location>
</feature>